<evidence type="ECO:0000259" key="1">
    <source>
        <dbReference type="PROSITE" id="PS50965"/>
    </source>
</evidence>
<evidence type="ECO:0000313" key="3">
    <source>
        <dbReference type="Proteomes" id="UP000199318"/>
    </source>
</evidence>
<sequence>MIIKERTVPQEYMHLKCLLRRIADGHPKKAELETLCRHRKWGYLGEEKTDYYTRLYDDRDTYIFKALKLPHKAAPFEIDSLLLFPEMIFLIETKCWSGTYAIQPNGDFRRSGGDDEVEPNPAAQAFLRKEKLEQLLKDRAGCDLPVDYTVFFANDKLQLTNTQNLAGPHCKSAQLIRKIDNLRRKYRSGKTAYTPERLEALAQQINAWHIPDTYAMPAAERLGLGRGDIQTGVQCPVCLRVMTRLPKTWRCPACKTFAPAAHTRALVDYMFLYSRFITAADASVFLGVPDQLAASRLVEASGAVKIDRGEDAVYDLGAAPAVLAEIDLD</sequence>
<dbReference type="EMBL" id="FOGV01000011">
    <property type="protein sequence ID" value="SES00254.1"/>
    <property type="molecule type" value="Genomic_DNA"/>
</dbReference>
<dbReference type="Pfam" id="PF08378">
    <property type="entry name" value="NERD"/>
    <property type="match status" value="1"/>
</dbReference>
<evidence type="ECO:0000313" key="2">
    <source>
        <dbReference type="EMBL" id="SES00254.1"/>
    </source>
</evidence>
<dbReference type="AlphaFoldDB" id="A0A1H9TT88"/>
<organism evidence="2 3">
    <name type="scientific">Salisediminibacterium halotolerans</name>
    <dbReference type="NCBI Taxonomy" id="517425"/>
    <lineage>
        <taxon>Bacteria</taxon>
        <taxon>Bacillati</taxon>
        <taxon>Bacillota</taxon>
        <taxon>Bacilli</taxon>
        <taxon>Bacillales</taxon>
        <taxon>Bacillaceae</taxon>
        <taxon>Salisediminibacterium</taxon>
    </lineage>
</organism>
<dbReference type="PROSITE" id="PS50965">
    <property type="entry name" value="NERD"/>
    <property type="match status" value="1"/>
</dbReference>
<keyword evidence="3" id="KW-1185">Reference proteome</keyword>
<feature type="domain" description="NERD" evidence="1">
    <location>
        <begin position="41"/>
        <end position="155"/>
    </location>
</feature>
<comment type="caution">
    <text evidence="2">The sequence shown here is derived from an EMBL/GenBank/DDBJ whole genome shotgun (WGS) entry which is preliminary data.</text>
</comment>
<reference evidence="3" key="1">
    <citation type="submission" date="2016-10" db="EMBL/GenBank/DDBJ databases">
        <authorList>
            <person name="de Groot N.N."/>
        </authorList>
    </citation>
    <scope>NUCLEOTIDE SEQUENCE [LARGE SCALE GENOMIC DNA]</scope>
    <source>
        <strain evidence="3">10nlg</strain>
    </source>
</reference>
<gene>
    <name evidence="2" type="ORF">SAMN05444126_11119</name>
</gene>
<dbReference type="OrthoDB" id="569879at2"/>
<accession>A0A1H9TT88</accession>
<dbReference type="STRING" id="1464123.SAMN05444126_11119"/>
<protein>
    <submittedName>
        <fullName evidence="2">Nuclease-related domain-containing protein</fullName>
    </submittedName>
</protein>
<dbReference type="RefSeq" id="WP_093072818.1">
    <property type="nucleotide sequence ID" value="NZ_FOGV01000011.1"/>
</dbReference>
<name>A0A1H9TT88_9BACI</name>
<dbReference type="Proteomes" id="UP000199318">
    <property type="component" value="Unassembled WGS sequence"/>
</dbReference>
<dbReference type="InterPro" id="IPR011528">
    <property type="entry name" value="NERD"/>
</dbReference>
<proteinExistence type="predicted"/>